<dbReference type="GO" id="GO:0006089">
    <property type="term" value="P:lactate metabolic process"/>
    <property type="evidence" value="ECO:0007669"/>
    <property type="project" value="TreeGrafter"/>
</dbReference>
<dbReference type="InterPro" id="IPR001557">
    <property type="entry name" value="L-lactate/malate_DH"/>
</dbReference>
<dbReference type="Proteomes" id="UP000245657">
    <property type="component" value="Unassembled WGS sequence"/>
</dbReference>
<dbReference type="Gene3D" id="3.40.50.720">
    <property type="entry name" value="NAD(P)-binding Rossmann-like Domain"/>
    <property type="match status" value="1"/>
</dbReference>
<name>A0A2V2MUD4_9EURY</name>
<dbReference type="EC" id="1.1.1.37" evidence="3"/>
<feature type="domain" description="Lactate/malate dehydrogenase C-terminal" evidence="13">
    <location>
        <begin position="148"/>
        <end position="303"/>
    </location>
</feature>
<keyword evidence="15" id="KW-1185">Reference proteome</keyword>
<dbReference type="SUPFAM" id="SSF51735">
    <property type="entry name" value="NAD(P)-binding Rossmann-fold domains"/>
    <property type="match status" value="1"/>
</dbReference>
<dbReference type="InterPro" id="IPR001236">
    <property type="entry name" value="Lactate/malate_DH_N"/>
</dbReference>
<feature type="binding site" evidence="9">
    <location>
        <position position="91"/>
    </location>
    <ligand>
        <name>substrate</name>
    </ligand>
</feature>
<feature type="binding site" evidence="10">
    <location>
        <begin position="8"/>
        <end position="14"/>
    </location>
    <ligand>
        <name>NAD(+)</name>
        <dbReference type="ChEBI" id="CHEBI:57540"/>
    </ligand>
</feature>
<evidence type="ECO:0000256" key="5">
    <source>
        <dbReference type="ARBA" id="ARBA00023002"/>
    </source>
</evidence>
<feature type="binding site" evidence="9">
    <location>
        <position position="123"/>
    </location>
    <ligand>
        <name>substrate</name>
    </ligand>
</feature>
<proteinExistence type="inferred from homology"/>
<dbReference type="GeneID" id="97547436"/>
<dbReference type="PANTHER" id="PTHR43128">
    <property type="entry name" value="L-2-HYDROXYCARBOXYLATE DEHYDROGENASE (NAD(P)(+))"/>
    <property type="match status" value="1"/>
</dbReference>
<gene>
    <name evidence="14" type="ORF">DK846_15905</name>
</gene>
<comment type="function">
    <text evidence="1">Catalyzes the reversible oxidation of malate to oxaloacetate.</text>
</comment>
<dbReference type="Pfam" id="PF02866">
    <property type="entry name" value="Ldh_1_C"/>
    <property type="match status" value="1"/>
</dbReference>
<feature type="binding site" evidence="9">
    <location>
        <position position="154"/>
    </location>
    <ligand>
        <name>substrate</name>
    </ligand>
</feature>
<evidence type="ECO:0000259" key="12">
    <source>
        <dbReference type="Pfam" id="PF00056"/>
    </source>
</evidence>
<evidence type="ECO:0000256" key="11">
    <source>
        <dbReference type="RuleBase" id="RU003369"/>
    </source>
</evidence>
<evidence type="ECO:0000256" key="10">
    <source>
        <dbReference type="PIRSR" id="PIRSR000102-3"/>
    </source>
</evidence>
<evidence type="ECO:0000256" key="1">
    <source>
        <dbReference type="ARBA" id="ARBA00003966"/>
    </source>
</evidence>
<dbReference type="PANTHER" id="PTHR43128:SF16">
    <property type="entry name" value="L-LACTATE DEHYDROGENASE"/>
    <property type="match status" value="1"/>
</dbReference>
<comment type="catalytic activity">
    <reaction evidence="7">
        <text>(S)-malate + NAD(+) = oxaloacetate + NADH + H(+)</text>
        <dbReference type="Rhea" id="RHEA:21432"/>
        <dbReference type="ChEBI" id="CHEBI:15378"/>
        <dbReference type="ChEBI" id="CHEBI:15589"/>
        <dbReference type="ChEBI" id="CHEBI:16452"/>
        <dbReference type="ChEBI" id="CHEBI:57540"/>
        <dbReference type="ChEBI" id="CHEBI:57945"/>
        <dbReference type="EC" id="1.1.1.37"/>
    </reaction>
</comment>
<comment type="caution">
    <text evidence="14">The sequence shown here is derived from an EMBL/GenBank/DDBJ whole genome shotgun (WGS) entry which is preliminary data.</text>
</comment>
<keyword evidence="5 11" id="KW-0560">Oxidoreductase</keyword>
<evidence type="ECO:0000256" key="2">
    <source>
        <dbReference type="ARBA" id="ARBA00008104"/>
    </source>
</evidence>
<evidence type="ECO:0000256" key="8">
    <source>
        <dbReference type="PIRSR" id="PIRSR000102-1"/>
    </source>
</evidence>
<feature type="active site" description="Proton acceptor" evidence="8">
    <location>
        <position position="178"/>
    </location>
</feature>
<dbReference type="PIRSF" id="PIRSF000102">
    <property type="entry name" value="Lac_mal_DH"/>
    <property type="match status" value="1"/>
</dbReference>
<dbReference type="InterPro" id="IPR022383">
    <property type="entry name" value="Lactate/malate_DH_C"/>
</dbReference>
<evidence type="ECO:0000256" key="6">
    <source>
        <dbReference type="ARBA" id="ARBA00023027"/>
    </source>
</evidence>
<comment type="similarity">
    <text evidence="2 11">Belongs to the LDH/MDH superfamily.</text>
</comment>
<dbReference type="AlphaFoldDB" id="A0A2V2MUD4"/>
<dbReference type="SUPFAM" id="SSF56327">
    <property type="entry name" value="LDH C-terminal domain-like"/>
    <property type="match status" value="1"/>
</dbReference>
<dbReference type="EMBL" id="QGMY01000017">
    <property type="protein sequence ID" value="PWR69920.1"/>
    <property type="molecule type" value="Genomic_DNA"/>
</dbReference>
<feature type="domain" description="Lactate/malate dehydrogenase N-terminal" evidence="12">
    <location>
        <begin position="2"/>
        <end position="145"/>
    </location>
</feature>
<evidence type="ECO:0000256" key="9">
    <source>
        <dbReference type="PIRSR" id="PIRSR000102-2"/>
    </source>
</evidence>
<evidence type="ECO:0000256" key="4">
    <source>
        <dbReference type="ARBA" id="ARBA00022532"/>
    </source>
</evidence>
<dbReference type="GO" id="GO:0004459">
    <property type="term" value="F:L-lactate dehydrogenase (NAD+) activity"/>
    <property type="evidence" value="ECO:0007669"/>
    <property type="project" value="TreeGrafter"/>
</dbReference>
<evidence type="ECO:0000256" key="3">
    <source>
        <dbReference type="ARBA" id="ARBA00012995"/>
    </source>
</evidence>
<feature type="binding site" evidence="9">
    <location>
        <position position="85"/>
    </location>
    <ligand>
        <name>substrate</name>
    </ligand>
</feature>
<dbReference type="Pfam" id="PF00056">
    <property type="entry name" value="Ldh_1_N"/>
    <property type="match status" value="1"/>
</dbReference>
<evidence type="ECO:0000313" key="15">
    <source>
        <dbReference type="Proteomes" id="UP000245657"/>
    </source>
</evidence>
<evidence type="ECO:0000313" key="14">
    <source>
        <dbReference type="EMBL" id="PWR69920.1"/>
    </source>
</evidence>
<dbReference type="InterPro" id="IPR015955">
    <property type="entry name" value="Lactate_DH/Glyco_Ohase_4_C"/>
</dbReference>
<dbReference type="GO" id="GO:0030060">
    <property type="term" value="F:L-malate dehydrogenase (NAD+) activity"/>
    <property type="evidence" value="ECO:0007669"/>
    <property type="project" value="UniProtKB-EC"/>
</dbReference>
<feature type="binding site" evidence="10">
    <location>
        <position position="98"/>
    </location>
    <ligand>
        <name>NAD(+)</name>
        <dbReference type="ChEBI" id="CHEBI:57540"/>
    </ligand>
</feature>
<organism evidence="14 15">
    <name type="scientific">Methanospirillum lacunae</name>
    <dbReference type="NCBI Taxonomy" id="668570"/>
    <lineage>
        <taxon>Archaea</taxon>
        <taxon>Methanobacteriati</taxon>
        <taxon>Methanobacteriota</taxon>
        <taxon>Stenosarchaea group</taxon>
        <taxon>Methanomicrobia</taxon>
        <taxon>Methanomicrobiales</taxon>
        <taxon>Methanospirillaceae</taxon>
        <taxon>Methanospirillum</taxon>
    </lineage>
</organism>
<keyword evidence="4" id="KW-0816">Tricarboxylic acid cycle</keyword>
<dbReference type="GO" id="GO:0006099">
    <property type="term" value="P:tricarboxylic acid cycle"/>
    <property type="evidence" value="ECO:0007669"/>
    <property type="project" value="UniProtKB-KW"/>
</dbReference>
<accession>A0A2V2MUD4</accession>
<dbReference type="PRINTS" id="PR00086">
    <property type="entry name" value="LLDHDRGNASE"/>
</dbReference>
<sequence>MTKVTIIGATGRVGQYAALSISRIPYIREIQLYGRDGSQSLLDGITRDLIDSFAATGTASVVRWSCDLADMKGSDVVIITAGVARKPNQDRLDLAHENAKIVADLSKQVQMFAPESMIMMVTNPVDIMTSVALRYSGKKPHQVFGLGTHLDSMRLKSLIASFFQVHVSEVHTRIIGEHGESMVPLWSATTIGGIQISNLPSFGNLPIDDIMGKVRSSGQQIIASKGATVWGPGDAIATIIKTLLGNENRILTLSAYVKSEVHNIGDVCIGVPARINKDGVFPVSIRLDPLEVHAFQRSVERIRGLTNQILKNLEQSDSE</sequence>
<dbReference type="OrthoDB" id="2596at2157"/>
<keyword evidence="6 10" id="KW-0520">NAD</keyword>
<reference evidence="14 15" key="1">
    <citation type="submission" date="2018-05" db="EMBL/GenBank/DDBJ databases">
        <title>Draft genome of Methanospirillum lacunae Ki8-1.</title>
        <authorList>
            <person name="Dueholm M.S."/>
            <person name="Nielsen P.H."/>
            <person name="Bakmann L.F."/>
            <person name="Otzen D.E."/>
        </authorList>
    </citation>
    <scope>NUCLEOTIDE SEQUENCE [LARGE SCALE GENOMIC DNA]</scope>
    <source>
        <strain evidence="14 15">Ki8-1</strain>
    </source>
</reference>
<evidence type="ECO:0000259" key="13">
    <source>
        <dbReference type="Pfam" id="PF02866"/>
    </source>
</evidence>
<dbReference type="Gene3D" id="3.90.110.10">
    <property type="entry name" value="Lactate dehydrogenase/glycoside hydrolase, family 4, C-terminal"/>
    <property type="match status" value="1"/>
</dbReference>
<dbReference type="InterPro" id="IPR036291">
    <property type="entry name" value="NAD(P)-bd_dom_sf"/>
</dbReference>
<evidence type="ECO:0000256" key="7">
    <source>
        <dbReference type="ARBA" id="ARBA00048313"/>
    </source>
</evidence>
<dbReference type="RefSeq" id="WP_109969985.1">
    <property type="nucleotide sequence ID" value="NZ_CP176093.1"/>
</dbReference>
<feature type="binding site" evidence="10">
    <location>
        <begin position="121"/>
        <end position="123"/>
    </location>
    <ligand>
        <name>NAD(+)</name>
        <dbReference type="ChEBI" id="CHEBI:57540"/>
    </ligand>
</feature>
<protein>
    <recommendedName>
        <fullName evidence="3">malate dehydrogenase</fullName>
        <ecNumber evidence="3">1.1.1.37</ecNumber>
    </recommendedName>
</protein>
<dbReference type="NCBIfam" id="NF004863">
    <property type="entry name" value="PRK06223.1"/>
    <property type="match status" value="1"/>
</dbReference>